<dbReference type="EMBL" id="SUME01000003">
    <property type="protein sequence ID" value="TJZ61511.1"/>
    <property type="molecule type" value="Genomic_DNA"/>
</dbReference>
<keyword evidence="2" id="KW-1185">Reference proteome</keyword>
<dbReference type="OrthoDB" id="9798269at2"/>
<evidence type="ECO:0008006" key="3">
    <source>
        <dbReference type="Google" id="ProtNLM"/>
    </source>
</evidence>
<dbReference type="RefSeq" id="WP_136901157.1">
    <property type="nucleotide sequence ID" value="NZ_SUME01000003.1"/>
</dbReference>
<proteinExistence type="predicted"/>
<evidence type="ECO:0000313" key="1">
    <source>
        <dbReference type="EMBL" id="TJZ61511.1"/>
    </source>
</evidence>
<dbReference type="Proteomes" id="UP000306808">
    <property type="component" value="Unassembled WGS sequence"/>
</dbReference>
<sequence>MSFSELVENYAEEPLTRQIILSLLKDYKRPNDKIGELVKEGLLTTIKKGLYVPGPKSKTKKPEAFLIANHLWGPSYVSLETALSYHGLIPERVYEISSVTVKASKTVNTKVGRFTYRQASLPYYFFGLESIKLTPRQVVLMASPEKALCDKIVMTSGVHLRSIVQVRSFLMDDLRIDIDRLRALDIDGIDSWIEAAPKASSLKMLTKTLSEL</sequence>
<accession>A0A4U0P2J3</accession>
<gene>
    <name evidence="1" type="ORF">FAZ15_10000</name>
</gene>
<evidence type="ECO:0000313" key="2">
    <source>
        <dbReference type="Proteomes" id="UP000306808"/>
    </source>
</evidence>
<dbReference type="AlphaFoldDB" id="A0A4U0P2J3"/>
<comment type="caution">
    <text evidence="1">The sequence shown here is derived from an EMBL/GenBank/DDBJ whole genome shotgun (WGS) entry which is preliminary data.</text>
</comment>
<protein>
    <recommendedName>
        <fullName evidence="3">Transcriptional regulator, AbiEi antitoxin, Type IV TA system</fullName>
    </recommendedName>
</protein>
<organism evidence="1 2">
    <name type="scientific">Sphingobacterium olei</name>
    <dbReference type="NCBI Taxonomy" id="2571155"/>
    <lineage>
        <taxon>Bacteria</taxon>
        <taxon>Pseudomonadati</taxon>
        <taxon>Bacteroidota</taxon>
        <taxon>Sphingobacteriia</taxon>
        <taxon>Sphingobacteriales</taxon>
        <taxon>Sphingobacteriaceae</taxon>
        <taxon>Sphingobacterium</taxon>
    </lineage>
</organism>
<reference evidence="1 2" key="1">
    <citation type="submission" date="2019-04" db="EMBL/GenBank/DDBJ databases">
        <title>Sphingobacterium olei sp. nov., isolated from oil-contaminated soil.</title>
        <authorList>
            <person name="Liu B."/>
        </authorList>
    </citation>
    <scope>NUCLEOTIDE SEQUENCE [LARGE SCALE GENOMIC DNA]</scope>
    <source>
        <strain evidence="1 2">HAL-9</strain>
    </source>
</reference>
<name>A0A4U0P2J3_9SPHI</name>